<accession>A0A956NLA4</accession>
<feature type="non-terminal residue" evidence="1">
    <location>
        <position position="1"/>
    </location>
</feature>
<reference evidence="1" key="1">
    <citation type="submission" date="2020-04" db="EMBL/GenBank/DDBJ databases">
        <authorList>
            <person name="Zhang T."/>
        </authorList>
    </citation>
    <scope>NUCLEOTIDE SEQUENCE</scope>
    <source>
        <strain evidence="1">HKST-UBA02</strain>
    </source>
</reference>
<proteinExistence type="predicted"/>
<organism evidence="1 2">
    <name type="scientific">Eiseniibacteriota bacterium</name>
    <dbReference type="NCBI Taxonomy" id="2212470"/>
    <lineage>
        <taxon>Bacteria</taxon>
        <taxon>Candidatus Eiseniibacteriota</taxon>
    </lineage>
</organism>
<sequence length="182" mass="20583">DELGIFRVLMRHGADGVLVRNLAGLEFYRQHGMPFIVDFSLNVANQLTAQFFMERGARRVTASYDLNRDQLLDLVAAVPPQWLEVVIHQHMPMFHMEHCVFCAVMSPGTNKTNCGRPCDIHEVKLRDRIGKEHLLTADVGCRNTLFNATPQSAAEAIPALLANGIRDFRIELLSDNEEQIDR</sequence>
<dbReference type="PANTHER" id="PTHR30217:SF10">
    <property type="entry name" value="23S RRNA 5-HYDROXYCYTIDINE C2501 SYNTHASE"/>
    <property type="match status" value="1"/>
</dbReference>
<dbReference type="Proteomes" id="UP000739538">
    <property type="component" value="Unassembled WGS sequence"/>
</dbReference>
<gene>
    <name evidence="1" type="ORF">KDA27_29090</name>
</gene>
<dbReference type="PANTHER" id="PTHR30217">
    <property type="entry name" value="PEPTIDASE U32 FAMILY"/>
    <property type="match status" value="1"/>
</dbReference>
<feature type="non-terminal residue" evidence="1">
    <location>
        <position position="182"/>
    </location>
</feature>
<protein>
    <submittedName>
        <fullName evidence="1">U32 family peptidase</fullName>
    </submittedName>
</protein>
<evidence type="ECO:0000313" key="2">
    <source>
        <dbReference type="Proteomes" id="UP000739538"/>
    </source>
</evidence>
<dbReference type="InterPro" id="IPR001539">
    <property type="entry name" value="Peptidase_U32"/>
</dbReference>
<dbReference type="EMBL" id="JAGQHS010000591">
    <property type="protein sequence ID" value="MCA9759888.1"/>
    <property type="molecule type" value="Genomic_DNA"/>
</dbReference>
<name>A0A956NLA4_UNCEI</name>
<dbReference type="AlphaFoldDB" id="A0A956NLA4"/>
<dbReference type="Pfam" id="PF01136">
    <property type="entry name" value="Peptidase_U32"/>
    <property type="match status" value="1"/>
</dbReference>
<comment type="caution">
    <text evidence="1">The sequence shown here is derived from an EMBL/GenBank/DDBJ whole genome shotgun (WGS) entry which is preliminary data.</text>
</comment>
<reference evidence="1" key="2">
    <citation type="journal article" date="2021" name="Microbiome">
        <title>Successional dynamics and alternative stable states in a saline activated sludge microbial community over 9 years.</title>
        <authorList>
            <person name="Wang Y."/>
            <person name="Ye J."/>
            <person name="Ju F."/>
            <person name="Liu L."/>
            <person name="Boyd J.A."/>
            <person name="Deng Y."/>
            <person name="Parks D.H."/>
            <person name="Jiang X."/>
            <person name="Yin X."/>
            <person name="Woodcroft B.J."/>
            <person name="Tyson G.W."/>
            <person name="Hugenholtz P."/>
            <person name="Polz M.F."/>
            <person name="Zhang T."/>
        </authorList>
    </citation>
    <scope>NUCLEOTIDE SEQUENCE</scope>
    <source>
        <strain evidence="1">HKST-UBA02</strain>
    </source>
</reference>
<dbReference type="InterPro" id="IPR051454">
    <property type="entry name" value="RNA/ubiquinone_mod_enzymes"/>
</dbReference>
<evidence type="ECO:0000313" key="1">
    <source>
        <dbReference type="EMBL" id="MCA9759888.1"/>
    </source>
</evidence>